<protein>
    <submittedName>
        <fullName evidence="1">Uncharacterized protein</fullName>
    </submittedName>
</protein>
<name>A0A6J5LDS2_9CAUD</name>
<sequence length="79" mass="8850">MVMSTDPVEQFLIEVHSLRDRDGRLAAYRLGEDLQDEIRIAQILVAKITAMEREACARVAERSESALHCAAAIRARSQP</sequence>
<proteinExistence type="predicted"/>
<evidence type="ECO:0000313" key="1">
    <source>
        <dbReference type="EMBL" id="CAB4131090.1"/>
    </source>
</evidence>
<dbReference type="EMBL" id="LR796241">
    <property type="protein sequence ID" value="CAB4131090.1"/>
    <property type="molecule type" value="Genomic_DNA"/>
</dbReference>
<gene>
    <name evidence="1" type="ORF">UFOVP126_43</name>
</gene>
<organism evidence="1">
    <name type="scientific">uncultured Caudovirales phage</name>
    <dbReference type="NCBI Taxonomy" id="2100421"/>
    <lineage>
        <taxon>Viruses</taxon>
        <taxon>Duplodnaviria</taxon>
        <taxon>Heunggongvirae</taxon>
        <taxon>Uroviricota</taxon>
        <taxon>Caudoviricetes</taxon>
        <taxon>Peduoviridae</taxon>
        <taxon>Maltschvirus</taxon>
        <taxon>Maltschvirus maltsch</taxon>
    </lineage>
</organism>
<accession>A0A6J5LDS2</accession>
<reference evidence="1" key="1">
    <citation type="submission" date="2020-04" db="EMBL/GenBank/DDBJ databases">
        <authorList>
            <person name="Chiriac C."/>
            <person name="Salcher M."/>
            <person name="Ghai R."/>
            <person name="Kavagutti S V."/>
        </authorList>
    </citation>
    <scope>NUCLEOTIDE SEQUENCE</scope>
</reference>